<sequence>MDYIKYIIFFIIYIFILKIIIDIISYFAIDFVGFLKDLWQKIKKF</sequence>
<dbReference type="EMBL" id="CP002780">
    <property type="protein sequence ID" value="AEG61400.1"/>
    <property type="molecule type" value="Genomic_DNA"/>
</dbReference>
<keyword evidence="1" id="KW-0812">Transmembrane</keyword>
<dbReference type="STRING" id="696281.Desru_3189"/>
<keyword evidence="3" id="KW-1185">Reference proteome</keyword>
<name>F6DV03_DESRL</name>
<accession>F6DV03</accession>
<keyword evidence="1" id="KW-0472">Membrane</keyword>
<protein>
    <submittedName>
        <fullName evidence="2">Uncharacterized protein</fullName>
    </submittedName>
</protein>
<evidence type="ECO:0000313" key="2">
    <source>
        <dbReference type="EMBL" id="AEG61400.1"/>
    </source>
</evidence>
<feature type="transmembrane region" description="Helical" evidence="1">
    <location>
        <begin position="6"/>
        <end position="35"/>
    </location>
</feature>
<dbReference type="HOGENOM" id="CLU_3198999_0_0_9"/>
<evidence type="ECO:0000313" key="3">
    <source>
        <dbReference type="Proteomes" id="UP000009234"/>
    </source>
</evidence>
<proteinExistence type="predicted"/>
<dbReference type="KEGG" id="dru:Desru_3189"/>
<keyword evidence="1" id="KW-1133">Transmembrane helix</keyword>
<dbReference type="AlphaFoldDB" id="F6DV03"/>
<reference evidence="3" key="1">
    <citation type="submission" date="2011-05" db="EMBL/GenBank/DDBJ databases">
        <title>Complete sequence of Desulfotomaculum ruminis DSM 2154.</title>
        <authorList>
            <person name="Lucas S."/>
            <person name="Copeland A."/>
            <person name="Lapidus A."/>
            <person name="Cheng J.-F."/>
            <person name="Goodwin L."/>
            <person name="Pitluck S."/>
            <person name="Lu M."/>
            <person name="Detter J.C."/>
            <person name="Han C."/>
            <person name="Tapia R."/>
            <person name="Land M."/>
            <person name="Hauser L."/>
            <person name="Kyrpides N."/>
            <person name="Ivanova N."/>
            <person name="Mikhailova N."/>
            <person name="Pagani I."/>
            <person name="Stams A.J.M."/>
            <person name="Plugge C.M."/>
            <person name="Muyzer G."/>
            <person name="Kuever J."/>
            <person name="Parshina S.N."/>
            <person name="Ivanova A.E."/>
            <person name="Nazina T.N."/>
            <person name="Brambilla E."/>
            <person name="Spring S."/>
            <person name="Klenk H.-P."/>
            <person name="Woyke T."/>
        </authorList>
    </citation>
    <scope>NUCLEOTIDE SEQUENCE [LARGE SCALE GENOMIC DNA]</scope>
    <source>
        <strain evidence="3">ATCC 23193 / DSM 2154 / NCIB 8452 / DL</strain>
    </source>
</reference>
<reference evidence="2 3" key="2">
    <citation type="journal article" date="2012" name="Stand. Genomic Sci.">
        <title>Complete genome sequence of the sulfate-reducing firmicute Desulfotomaculum ruminis type strain (DL(T)).</title>
        <authorList>
            <person name="Spring S."/>
            <person name="Visser M."/>
            <person name="Lu M."/>
            <person name="Copeland A."/>
            <person name="Lapidus A."/>
            <person name="Lucas S."/>
            <person name="Cheng J.F."/>
            <person name="Han C."/>
            <person name="Tapia R."/>
            <person name="Goodwin L.A."/>
            <person name="Pitluck S."/>
            <person name="Ivanova N."/>
            <person name="Land M."/>
            <person name="Hauser L."/>
            <person name="Larimer F."/>
            <person name="Rohde M."/>
            <person name="Goker M."/>
            <person name="Detter J.C."/>
            <person name="Kyrpides N.C."/>
            <person name="Woyke T."/>
            <person name="Schaap P.J."/>
            <person name="Plugge C.M."/>
            <person name="Muyzer G."/>
            <person name="Kuever J."/>
            <person name="Pereira I.A."/>
            <person name="Parshina S.N."/>
            <person name="Bernier-Latmani R."/>
            <person name="Stams A.J."/>
            <person name="Klenk H.P."/>
        </authorList>
    </citation>
    <scope>NUCLEOTIDE SEQUENCE [LARGE SCALE GENOMIC DNA]</scope>
    <source>
        <strain evidence="3">ATCC 23193 / DSM 2154 / NCIB 8452 / DL</strain>
    </source>
</reference>
<organism evidence="2 3">
    <name type="scientific">Desulforamulus ruminis (strain ATCC 23193 / DSM 2154 / NCIMB 8452 / DL)</name>
    <name type="common">Desulfotomaculum ruminis</name>
    <dbReference type="NCBI Taxonomy" id="696281"/>
    <lineage>
        <taxon>Bacteria</taxon>
        <taxon>Bacillati</taxon>
        <taxon>Bacillota</taxon>
        <taxon>Clostridia</taxon>
        <taxon>Eubacteriales</taxon>
        <taxon>Peptococcaceae</taxon>
        <taxon>Desulforamulus</taxon>
    </lineage>
</organism>
<evidence type="ECO:0000256" key="1">
    <source>
        <dbReference type="SAM" id="Phobius"/>
    </source>
</evidence>
<dbReference type="Proteomes" id="UP000009234">
    <property type="component" value="Chromosome"/>
</dbReference>
<gene>
    <name evidence="2" type="ordered locus">Desru_3189</name>
</gene>